<name>A0A853EM07_9ACTO</name>
<dbReference type="EMBL" id="JACBXV010000285">
    <property type="protein sequence ID" value="NYS70363.1"/>
    <property type="molecule type" value="Genomic_DNA"/>
</dbReference>
<dbReference type="Proteomes" id="UP000572528">
    <property type="component" value="Unassembled WGS sequence"/>
</dbReference>
<protein>
    <submittedName>
        <fullName evidence="2">Uncharacterized protein</fullName>
    </submittedName>
</protein>
<evidence type="ECO:0000313" key="3">
    <source>
        <dbReference type="Proteomes" id="UP000572528"/>
    </source>
</evidence>
<evidence type="ECO:0000313" key="2">
    <source>
        <dbReference type="EMBL" id="NYS70363.1"/>
    </source>
</evidence>
<gene>
    <name evidence="2" type="ORF">HZZ05_12750</name>
</gene>
<feature type="compositionally biased region" description="Low complexity" evidence="1">
    <location>
        <begin position="19"/>
        <end position="38"/>
    </location>
</feature>
<accession>A0A853EM07</accession>
<organism evidence="2 3">
    <name type="scientific">Actinomyces bowdenii</name>
    <dbReference type="NCBI Taxonomy" id="131109"/>
    <lineage>
        <taxon>Bacteria</taxon>
        <taxon>Bacillati</taxon>
        <taxon>Actinomycetota</taxon>
        <taxon>Actinomycetes</taxon>
        <taxon>Actinomycetales</taxon>
        <taxon>Actinomycetaceae</taxon>
        <taxon>Actinomyces</taxon>
    </lineage>
</organism>
<reference evidence="2 3" key="1">
    <citation type="submission" date="2020-07" db="EMBL/GenBank/DDBJ databases">
        <title>MOT database genomes.</title>
        <authorList>
            <person name="Joseph S."/>
            <person name="Aduse-Opoku J."/>
            <person name="Hashim A."/>
            <person name="Wade W."/>
            <person name="Curtis M."/>
        </authorList>
    </citation>
    <scope>NUCLEOTIDE SEQUENCE [LARGE SCALE GENOMIC DNA]</scope>
    <source>
        <strain evidence="2 3">WMus004</strain>
    </source>
</reference>
<dbReference type="AlphaFoldDB" id="A0A853EM07"/>
<comment type="caution">
    <text evidence="2">The sequence shown here is derived from an EMBL/GenBank/DDBJ whole genome shotgun (WGS) entry which is preliminary data.</text>
</comment>
<evidence type="ECO:0000256" key="1">
    <source>
        <dbReference type="SAM" id="MobiDB-lite"/>
    </source>
</evidence>
<feature type="region of interest" description="Disordered" evidence="1">
    <location>
        <begin position="1"/>
        <end position="42"/>
    </location>
</feature>
<feature type="non-terminal residue" evidence="2">
    <location>
        <position position="70"/>
    </location>
</feature>
<proteinExistence type="predicted"/>
<sequence length="70" mass="6784">MSEERDPSMPEAAAVPNSAGPTGPTGPGTTRSPATPGAYGHLHAGRRPVIMTALLGAAALAGCGAQEASS</sequence>